<organism evidence="3 4">
    <name type="scientific">Fusarium solani</name>
    <name type="common">Filamentous fungus</name>
    <dbReference type="NCBI Taxonomy" id="169388"/>
    <lineage>
        <taxon>Eukaryota</taxon>
        <taxon>Fungi</taxon>
        <taxon>Dikarya</taxon>
        <taxon>Ascomycota</taxon>
        <taxon>Pezizomycotina</taxon>
        <taxon>Sordariomycetes</taxon>
        <taxon>Hypocreomycetidae</taxon>
        <taxon>Hypocreales</taxon>
        <taxon>Nectriaceae</taxon>
        <taxon>Fusarium</taxon>
        <taxon>Fusarium solani species complex</taxon>
    </lineage>
</organism>
<evidence type="ECO:0000313" key="3">
    <source>
        <dbReference type="EMBL" id="KAH7263966.1"/>
    </source>
</evidence>
<dbReference type="OrthoDB" id="5066893at2759"/>
<feature type="transmembrane region" description="Helical" evidence="2">
    <location>
        <begin position="211"/>
        <end position="230"/>
    </location>
</feature>
<keyword evidence="4" id="KW-1185">Reference proteome</keyword>
<keyword evidence="2" id="KW-1133">Transmembrane helix</keyword>
<proteinExistence type="predicted"/>
<evidence type="ECO:0000256" key="2">
    <source>
        <dbReference type="SAM" id="Phobius"/>
    </source>
</evidence>
<feature type="transmembrane region" description="Helical" evidence="2">
    <location>
        <begin position="49"/>
        <end position="74"/>
    </location>
</feature>
<comment type="caution">
    <text evidence="3">The sequence shown here is derived from an EMBL/GenBank/DDBJ whole genome shotgun (WGS) entry which is preliminary data.</text>
</comment>
<keyword evidence="2" id="KW-0472">Membrane</keyword>
<evidence type="ECO:0000256" key="1">
    <source>
        <dbReference type="SAM" id="MobiDB-lite"/>
    </source>
</evidence>
<reference evidence="3" key="1">
    <citation type="journal article" date="2021" name="Nat. Commun.">
        <title>Genetic determinants of endophytism in the Arabidopsis root mycobiome.</title>
        <authorList>
            <person name="Mesny F."/>
            <person name="Miyauchi S."/>
            <person name="Thiergart T."/>
            <person name="Pickel B."/>
            <person name="Atanasova L."/>
            <person name="Karlsson M."/>
            <person name="Huettel B."/>
            <person name="Barry K.W."/>
            <person name="Haridas S."/>
            <person name="Chen C."/>
            <person name="Bauer D."/>
            <person name="Andreopoulos W."/>
            <person name="Pangilinan J."/>
            <person name="LaButti K."/>
            <person name="Riley R."/>
            <person name="Lipzen A."/>
            <person name="Clum A."/>
            <person name="Drula E."/>
            <person name="Henrissat B."/>
            <person name="Kohler A."/>
            <person name="Grigoriev I.V."/>
            <person name="Martin F.M."/>
            <person name="Hacquard S."/>
        </authorList>
    </citation>
    <scope>NUCLEOTIDE SEQUENCE</scope>
    <source>
        <strain evidence="3">FSSC 5 MPI-SDFR-AT-0091</strain>
    </source>
</reference>
<name>A0A9P9KMX3_FUSSL</name>
<accession>A0A9P9KMX3</accession>
<feature type="region of interest" description="Disordered" evidence="1">
    <location>
        <begin position="119"/>
        <end position="146"/>
    </location>
</feature>
<protein>
    <submittedName>
        <fullName evidence="3">Uncharacterized protein</fullName>
    </submittedName>
</protein>
<keyword evidence="2" id="KW-0812">Transmembrane</keyword>
<feature type="transmembrane region" description="Helical" evidence="2">
    <location>
        <begin position="12"/>
        <end position="37"/>
    </location>
</feature>
<dbReference type="EMBL" id="JAGTJS010000007">
    <property type="protein sequence ID" value="KAH7263966.1"/>
    <property type="molecule type" value="Genomic_DNA"/>
</dbReference>
<sequence>MADQVPESLRQLIAALDIIFLFIYLAASYLPFIYSSWNYKKGIIIRRDVWIATTVLAISAIRVAGMLCFIMYYMQGGRGSSVYSVTLGLRVMLALTISPLDARVTRWAFKTLKWAGRKKDSLESGPQQPSTSKEPHQPSADTEPMAPIPRSQQVLVPVNPNGESLMERDGSSLHEFLVAMYWTVPIIIFIAATVCAGLVMSKSQQHDRYSLEAIMIWLLPPIFLMINRCFSSAGRPSPANPSLLRPDGWYSWMMGTLLGVEFFLISYGFNCKLRKEAITDMDDFWTQFAGVMFGWGG</sequence>
<dbReference type="AlphaFoldDB" id="A0A9P9KMX3"/>
<dbReference type="Proteomes" id="UP000736672">
    <property type="component" value="Unassembled WGS sequence"/>
</dbReference>
<feature type="transmembrane region" description="Helical" evidence="2">
    <location>
        <begin position="176"/>
        <end position="199"/>
    </location>
</feature>
<feature type="transmembrane region" description="Helical" evidence="2">
    <location>
        <begin position="250"/>
        <end position="269"/>
    </location>
</feature>
<evidence type="ECO:0000313" key="4">
    <source>
        <dbReference type="Proteomes" id="UP000736672"/>
    </source>
</evidence>
<gene>
    <name evidence="3" type="ORF">B0J15DRAFT_580903</name>
</gene>